<dbReference type="SUPFAM" id="SSF90123">
    <property type="entry name" value="ABC transporter transmembrane region"/>
    <property type="match status" value="1"/>
</dbReference>
<dbReference type="Pfam" id="PF00005">
    <property type="entry name" value="ABC_tran"/>
    <property type="match status" value="1"/>
</dbReference>
<evidence type="ECO:0000256" key="2">
    <source>
        <dbReference type="ARBA" id="ARBA00022448"/>
    </source>
</evidence>
<feature type="domain" description="ABC transporter" evidence="13">
    <location>
        <begin position="470"/>
        <end position="703"/>
    </location>
</feature>
<dbReference type="GO" id="GO:0015031">
    <property type="term" value="P:protein transport"/>
    <property type="evidence" value="ECO:0007669"/>
    <property type="project" value="UniProtKB-KW"/>
</dbReference>
<feature type="transmembrane region" description="Helical" evidence="12">
    <location>
        <begin position="201"/>
        <end position="217"/>
    </location>
</feature>
<dbReference type="InterPro" id="IPR039421">
    <property type="entry name" value="Type_1_exporter"/>
</dbReference>
<evidence type="ECO:0000259" key="14">
    <source>
        <dbReference type="PROSITE" id="PS50929"/>
    </source>
</evidence>
<dbReference type="InterPro" id="IPR011527">
    <property type="entry name" value="ABC1_TM_dom"/>
</dbReference>
<evidence type="ECO:0000256" key="4">
    <source>
        <dbReference type="ARBA" id="ARBA00022692"/>
    </source>
</evidence>
<dbReference type="GO" id="GO:0008234">
    <property type="term" value="F:cysteine-type peptidase activity"/>
    <property type="evidence" value="ECO:0007669"/>
    <property type="project" value="UniProtKB-KW"/>
</dbReference>
<dbReference type="GO" id="GO:0034040">
    <property type="term" value="F:ATPase-coupled lipid transmembrane transporter activity"/>
    <property type="evidence" value="ECO:0007669"/>
    <property type="project" value="TreeGrafter"/>
</dbReference>
<sequence length="705" mass="81069">MFKRIKLINQTSYTECGQCCISMIANFYGFRQPISYYKSIYSTGRDGMNVSQVYSILADIHLTPDPYYLNEVSSFDFSNRPYILLTNNNHYIVLKKIADKKFRIWDPAKGVKNVSKERISCINGGIIFEVYPDDDFCCVNNQDNVFKYLINFVKKVKYDLMRVFIISTATYLISAGIPRLLEYIISTLLKENNSTILTHNMFKVVSLSFIYFLFSHFENKMILKLQKNINQEITLETIEHVLNIPYTFFENRGENNIIYRLGLLPKLMDLIANRFVNLLIGTIGIVVLSIYSIIRYNILLPIILVMIIVPTCMILSFNYYIMNKKQDELAREAESEEEQIDLIKNIFYIKTSRIADKVFVRYKKIYGSYLDIFIKNSNSGYFFNLVLTIYSIFSPIFIVLYIGYFYEVTAGEIFFIYSIIGMILTNTISTITILGEMGLLRPTLVYLNDIYDEKKEHKPEGILISEFENFHVKNLSFKYTDSGPDILNNITMKINRGEKISLVGLSGSGKTTLIKLITGIYNTYSGKILINGKNITCVNSHFFENKVAIVSQSATLFNRTIKENIFVEKNHTDDNTIWKVLKMVNLDDYIKGLPLQLNTMVGEDGLNFSGGQLQRLILARALIKNPELIILDEATSSLDTYNETLIYNNLKNLGMTILSISHRLDTIKDSDRIYVMDNGKIVAVGNHDSLLESNNMYNQMYNLGG</sequence>
<evidence type="ECO:0000256" key="11">
    <source>
        <dbReference type="ARBA" id="ARBA00043264"/>
    </source>
</evidence>
<evidence type="ECO:0000256" key="9">
    <source>
        <dbReference type="ARBA" id="ARBA00022989"/>
    </source>
</evidence>
<dbReference type="GO" id="GO:0006508">
    <property type="term" value="P:proteolysis"/>
    <property type="evidence" value="ECO:0007669"/>
    <property type="project" value="InterPro"/>
</dbReference>
<feature type="domain" description="Peptidase C39" evidence="15">
    <location>
        <begin position="10"/>
        <end position="130"/>
    </location>
</feature>
<dbReference type="Gene3D" id="3.40.50.300">
    <property type="entry name" value="P-loop containing nucleotide triphosphate hydrolases"/>
    <property type="match status" value="1"/>
</dbReference>
<keyword evidence="6" id="KW-0645">Protease</keyword>
<dbReference type="InterPro" id="IPR027417">
    <property type="entry name" value="P-loop_NTPase"/>
</dbReference>
<dbReference type="PROSITE" id="PS50893">
    <property type="entry name" value="ABC_TRANSPORTER_2"/>
    <property type="match status" value="1"/>
</dbReference>
<dbReference type="EMBL" id="CP142435">
    <property type="protein sequence ID" value="XBC49408.1"/>
    <property type="molecule type" value="Genomic_DNA"/>
</dbReference>
<dbReference type="InterPro" id="IPR017871">
    <property type="entry name" value="ABC_transporter-like_CS"/>
</dbReference>
<dbReference type="Pfam" id="PF00664">
    <property type="entry name" value="ABC_membrane"/>
    <property type="match status" value="1"/>
</dbReference>
<dbReference type="PANTHER" id="PTHR24221">
    <property type="entry name" value="ATP-BINDING CASSETTE SUB-FAMILY B"/>
    <property type="match status" value="1"/>
</dbReference>
<evidence type="ECO:0000259" key="15">
    <source>
        <dbReference type="PROSITE" id="PS50990"/>
    </source>
</evidence>
<keyword evidence="8" id="KW-0653">Protein transport</keyword>
<keyword evidence="2" id="KW-0813">Transport</keyword>
<evidence type="ECO:0000256" key="5">
    <source>
        <dbReference type="ARBA" id="ARBA00022741"/>
    </source>
</evidence>
<reference evidence="16" key="1">
    <citation type="submission" date="2023-12" db="EMBL/GenBank/DDBJ databases">
        <title>Dolosigranulum savutii sp. nov. isolated from human upper respiratory samples collected in Botswana.</title>
        <authorList>
            <person name="Kelly M.S."/>
        </authorList>
    </citation>
    <scope>NUCLEOTIDE SEQUENCE</scope>
    <source>
        <strain evidence="17">MSK294</strain>
        <strain evidence="16">MSK433</strain>
    </source>
</reference>
<feature type="domain" description="ABC transmembrane type-1" evidence="14">
    <location>
        <begin position="163"/>
        <end position="439"/>
    </location>
</feature>
<dbReference type="Gene3D" id="1.20.1560.10">
    <property type="entry name" value="ABC transporter type 1, transmembrane domain"/>
    <property type="match status" value="1"/>
</dbReference>
<evidence type="ECO:0000256" key="6">
    <source>
        <dbReference type="ARBA" id="ARBA00022807"/>
    </source>
</evidence>
<dbReference type="GO" id="GO:0140359">
    <property type="term" value="F:ABC-type transporter activity"/>
    <property type="evidence" value="ECO:0007669"/>
    <property type="project" value="InterPro"/>
</dbReference>
<dbReference type="GO" id="GO:0043213">
    <property type="term" value="P:bacteriocin transport"/>
    <property type="evidence" value="ECO:0007669"/>
    <property type="project" value="UniProtKB-KW"/>
</dbReference>
<evidence type="ECO:0000259" key="13">
    <source>
        <dbReference type="PROSITE" id="PS50893"/>
    </source>
</evidence>
<accession>A0AB74TS64</accession>
<keyword evidence="9 12" id="KW-1133">Transmembrane helix</keyword>
<evidence type="ECO:0000313" key="17">
    <source>
        <dbReference type="EMBL" id="XBC49408.1"/>
    </source>
</evidence>
<dbReference type="SMART" id="SM00382">
    <property type="entry name" value="AAA"/>
    <property type="match status" value="1"/>
</dbReference>
<dbReference type="Gene3D" id="3.90.70.10">
    <property type="entry name" value="Cysteine proteinases"/>
    <property type="match status" value="1"/>
</dbReference>
<dbReference type="InterPro" id="IPR003593">
    <property type="entry name" value="AAA+_ATPase"/>
</dbReference>
<feature type="transmembrane region" description="Helical" evidence="12">
    <location>
        <begin position="414"/>
        <end position="434"/>
    </location>
</feature>
<keyword evidence="5" id="KW-0547">Nucleotide-binding</keyword>
<evidence type="ECO:0000256" key="3">
    <source>
        <dbReference type="ARBA" id="ARBA00022475"/>
    </source>
</evidence>
<keyword evidence="6" id="KW-0788">Thiol protease</keyword>
<feature type="transmembrane region" description="Helical" evidence="12">
    <location>
        <begin position="275"/>
        <end position="294"/>
    </location>
</feature>
<evidence type="ECO:0000313" key="16">
    <source>
        <dbReference type="EMBL" id="XBC45990.1"/>
    </source>
</evidence>
<dbReference type="PROSITE" id="PS50929">
    <property type="entry name" value="ABC_TM1F"/>
    <property type="match status" value="1"/>
</dbReference>
<feature type="transmembrane region" description="Helical" evidence="12">
    <location>
        <begin position="381"/>
        <end position="402"/>
    </location>
</feature>
<keyword evidence="11" id="KW-0080">Bacteriocin transport</keyword>
<keyword evidence="4 12" id="KW-0812">Transmembrane</keyword>
<dbReference type="Pfam" id="PF03412">
    <property type="entry name" value="Peptidase_C39"/>
    <property type="match status" value="1"/>
</dbReference>
<evidence type="ECO:0000256" key="10">
    <source>
        <dbReference type="ARBA" id="ARBA00023136"/>
    </source>
</evidence>
<dbReference type="PANTHER" id="PTHR24221:SF654">
    <property type="entry name" value="ATP-BINDING CASSETTE SUB-FAMILY B MEMBER 6"/>
    <property type="match status" value="1"/>
</dbReference>
<dbReference type="AlphaFoldDB" id="A0AB74TS64"/>
<dbReference type="InterPro" id="IPR003439">
    <property type="entry name" value="ABC_transporter-like_ATP-bd"/>
</dbReference>
<gene>
    <name evidence="17" type="ORF">VUQ06_07950</name>
    <name evidence="16" type="ORF">VUQ08_09150</name>
</gene>
<evidence type="ECO:0000256" key="12">
    <source>
        <dbReference type="SAM" id="Phobius"/>
    </source>
</evidence>
<dbReference type="PROSITE" id="PS50990">
    <property type="entry name" value="PEPTIDASE_C39"/>
    <property type="match status" value="1"/>
</dbReference>
<keyword evidence="6" id="KW-0378">Hydrolase</keyword>
<dbReference type="InterPro" id="IPR005074">
    <property type="entry name" value="Peptidase_C39"/>
</dbReference>
<keyword evidence="7 16" id="KW-0067">ATP-binding</keyword>
<dbReference type="GO" id="GO:0016887">
    <property type="term" value="F:ATP hydrolysis activity"/>
    <property type="evidence" value="ECO:0007669"/>
    <property type="project" value="InterPro"/>
</dbReference>
<evidence type="ECO:0000256" key="1">
    <source>
        <dbReference type="ARBA" id="ARBA00004651"/>
    </source>
</evidence>
<keyword evidence="10 12" id="KW-0472">Membrane</keyword>
<dbReference type="InterPro" id="IPR036640">
    <property type="entry name" value="ABC1_TM_sf"/>
</dbReference>
<dbReference type="RefSeq" id="WP_347300362.1">
    <property type="nucleotide sequence ID" value="NZ_CP142433.1"/>
</dbReference>
<keyword evidence="3" id="KW-1003">Cell membrane</keyword>
<dbReference type="EMBL" id="CP142433">
    <property type="protein sequence ID" value="XBC45990.1"/>
    <property type="molecule type" value="Genomic_DNA"/>
</dbReference>
<dbReference type="GO" id="GO:0005524">
    <property type="term" value="F:ATP binding"/>
    <property type="evidence" value="ECO:0007669"/>
    <property type="project" value="UniProtKB-KW"/>
</dbReference>
<dbReference type="GO" id="GO:0005886">
    <property type="term" value="C:plasma membrane"/>
    <property type="evidence" value="ECO:0007669"/>
    <property type="project" value="UniProtKB-SubCell"/>
</dbReference>
<proteinExistence type="predicted"/>
<dbReference type="SUPFAM" id="SSF52540">
    <property type="entry name" value="P-loop containing nucleoside triphosphate hydrolases"/>
    <property type="match status" value="1"/>
</dbReference>
<comment type="subcellular location">
    <subcellularLocation>
        <location evidence="1">Cell membrane</location>
        <topology evidence="1">Multi-pass membrane protein</topology>
    </subcellularLocation>
</comment>
<feature type="transmembrane region" description="Helical" evidence="12">
    <location>
        <begin position="300"/>
        <end position="321"/>
    </location>
</feature>
<dbReference type="FunFam" id="3.40.50.300:FF:000854">
    <property type="entry name" value="Multidrug ABC transporter ATP-binding protein"/>
    <property type="match status" value="1"/>
</dbReference>
<protein>
    <submittedName>
        <fullName evidence="16">ATP-binding cassette domain-containing protein</fullName>
    </submittedName>
</protein>
<dbReference type="PROSITE" id="PS00211">
    <property type="entry name" value="ABC_TRANSPORTER_1"/>
    <property type="match status" value="1"/>
</dbReference>
<evidence type="ECO:0000256" key="7">
    <source>
        <dbReference type="ARBA" id="ARBA00022840"/>
    </source>
</evidence>
<name>A0AB74TS64_9LACT</name>
<organism evidence="16">
    <name type="scientific">Dolosigranulum savutiense</name>
    <dbReference type="NCBI Taxonomy" id="3110288"/>
    <lineage>
        <taxon>Bacteria</taxon>
        <taxon>Bacillati</taxon>
        <taxon>Bacillota</taxon>
        <taxon>Bacilli</taxon>
        <taxon>Lactobacillales</taxon>
        <taxon>Carnobacteriaceae</taxon>
        <taxon>Dolosigranulum</taxon>
    </lineage>
</organism>
<feature type="transmembrane region" description="Helical" evidence="12">
    <location>
        <begin position="160"/>
        <end position="181"/>
    </location>
</feature>
<evidence type="ECO:0000256" key="8">
    <source>
        <dbReference type="ARBA" id="ARBA00022927"/>
    </source>
</evidence>
<dbReference type="KEGG" id="dst:VUQ06_07950"/>